<protein>
    <submittedName>
        <fullName evidence="3">Uncharacterized protein</fullName>
    </submittedName>
</protein>
<dbReference type="InterPro" id="IPR018784">
    <property type="entry name" value="LLPH-like"/>
</dbReference>
<name>A0A1L8DBE3_9DIPT</name>
<comment type="similarity">
    <text evidence="1">Belongs to the learning-associated protein family.</text>
</comment>
<dbReference type="GO" id="GO:0097484">
    <property type="term" value="P:dendrite extension"/>
    <property type="evidence" value="ECO:0007669"/>
    <property type="project" value="TreeGrafter"/>
</dbReference>
<dbReference type="PANTHER" id="PTHR34253">
    <property type="entry name" value="PROTEIN LLP HOMOLOG"/>
    <property type="match status" value="1"/>
</dbReference>
<dbReference type="Pfam" id="PF10169">
    <property type="entry name" value="LLPH"/>
    <property type="match status" value="1"/>
</dbReference>
<dbReference type="AlphaFoldDB" id="A0A1L8DBE3"/>
<evidence type="ECO:0000313" key="3">
    <source>
        <dbReference type="EMBL" id="JAV03778.1"/>
    </source>
</evidence>
<dbReference type="GO" id="GO:0003723">
    <property type="term" value="F:RNA binding"/>
    <property type="evidence" value="ECO:0007669"/>
    <property type="project" value="TreeGrafter"/>
</dbReference>
<accession>A0A1L8DBE3</accession>
<dbReference type="GO" id="GO:0001099">
    <property type="term" value="F:basal RNA polymerase II transcription machinery binding"/>
    <property type="evidence" value="ECO:0007669"/>
    <property type="project" value="TreeGrafter"/>
</dbReference>
<dbReference type="PANTHER" id="PTHR34253:SF1">
    <property type="entry name" value="PROTEIN LLP HOMOLOG"/>
    <property type="match status" value="1"/>
</dbReference>
<evidence type="ECO:0000256" key="2">
    <source>
        <dbReference type="SAM" id="MobiDB-lite"/>
    </source>
</evidence>
<reference evidence="3" key="1">
    <citation type="submission" date="2016-12" db="EMBL/GenBank/DDBJ databases">
        <title>An insight into the sialome and mialome of the sand fly, Nyssomyia neivai.</title>
        <authorList>
            <person name="Sebastian V."/>
            <person name="Goulart T.M."/>
            <person name="Oliveira W."/>
            <person name="Calvo E."/>
            <person name="Oliveira L.F."/>
            <person name="Pinto M.C."/>
            <person name="Rosselino A.M."/>
            <person name="Ribeiro J.M."/>
        </authorList>
    </citation>
    <scope>NUCLEOTIDE SEQUENCE</scope>
</reference>
<proteinExistence type="inferred from homology"/>
<feature type="region of interest" description="Disordered" evidence="2">
    <location>
        <begin position="55"/>
        <end position="80"/>
    </location>
</feature>
<dbReference type="EMBL" id="GFDF01010306">
    <property type="protein sequence ID" value="JAV03778.1"/>
    <property type="molecule type" value="Transcribed_RNA"/>
</dbReference>
<sequence>MGKKQRRKNSNVKRERYAVKELARLKKCLGLIDEKGNEISKDIKDIATVRDAKTMRKKKNAMQVDGENEPEASEETSTKKVKNVAIVNEKTNVEHVYNAKTMKDQFGNYPVWYKRRLEKKKKHKKGSDNGAKSRRARKRNLFTIADPYQNLEY</sequence>
<feature type="region of interest" description="Disordered" evidence="2">
    <location>
        <begin position="117"/>
        <end position="153"/>
    </location>
</feature>
<dbReference type="GO" id="GO:0005730">
    <property type="term" value="C:nucleolus"/>
    <property type="evidence" value="ECO:0007669"/>
    <property type="project" value="TreeGrafter"/>
</dbReference>
<organism evidence="3">
    <name type="scientific">Nyssomyia neivai</name>
    <dbReference type="NCBI Taxonomy" id="330878"/>
    <lineage>
        <taxon>Eukaryota</taxon>
        <taxon>Metazoa</taxon>
        <taxon>Ecdysozoa</taxon>
        <taxon>Arthropoda</taxon>
        <taxon>Hexapoda</taxon>
        <taxon>Insecta</taxon>
        <taxon>Pterygota</taxon>
        <taxon>Neoptera</taxon>
        <taxon>Endopterygota</taxon>
        <taxon>Diptera</taxon>
        <taxon>Nematocera</taxon>
        <taxon>Psychodoidea</taxon>
        <taxon>Psychodidae</taxon>
        <taxon>Nyssomyia</taxon>
    </lineage>
</organism>
<evidence type="ECO:0000256" key="1">
    <source>
        <dbReference type="ARBA" id="ARBA00034118"/>
    </source>
</evidence>